<dbReference type="AlphaFoldDB" id="A0A7L7L9F0"/>
<dbReference type="EMBL" id="CP055153">
    <property type="protein sequence ID" value="QMU29451.1"/>
    <property type="molecule type" value="Genomic_DNA"/>
</dbReference>
<sequence length="274" mass="30722">MKVTIPQKQFSLTFEAPIWQIKPDYEQNLLVLELRNSDRLQVEFAVLDLSTGQIVGPFRLPENWWIGLEEASGGVLYLHGFGNRAIGTHQGITAITADSFQVKWQHEQVVFYGFANNSRILARPVKTEQDRLLAVDAQTGAILEKDITPKEAQAAIARFNRLRTVGSNFPVHHPATSEHFALLSQFILSRSGRQAHGAIDYLETEKFLILGYYELIAESKWQNILGVYSAVDGLMLLEEVLVSIGSGLSQDAFFIVNNTLLFIKEKNTLVGYSV</sequence>
<name>A0A7L7L9F0_9BACT</name>
<evidence type="ECO:0000313" key="2">
    <source>
        <dbReference type="Proteomes" id="UP000514509"/>
    </source>
</evidence>
<dbReference type="Proteomes" id="UP000514509">
    <property type="component" value="Chromosome"/>
</dbReference>
<dbReference type="RefSeq" id="WP_182411910.1">
    <property type="nucleotide sequence ID" value="NZ_CP055153.1"/>
</dbReference>
<accession>A0A7L7L9F0</accession>
<reference evidence="1 2" key="1">
    <citation type="submission" date="2020-08" db="EMBL/GenBank/DDBJ databases">
        <title>Adhaeribacter dokdonensis sp. nov., isolated from the rhizosphere of Elymus tsukushiensis, a plant native to the Dokdo Islands, Republic of Korea.</title>
        <authorList>
            <person name="Ghim S.Y."/>
        </authorList>
    </citation>
    <scope>NUCLEOTIDE SEQUENCE [LARGE SCALE GENOMIC DNA]</scope>
    <source>
        <strain evidence="1 2">KUDC8001</strain>
    </source>
</reference>
<dbReference type="Pfam" id="PF16248">
    <property type="entry name" value="DUF4905"/>
    <property type="match status" value="1"/>
</dbReference>
<evidence type="ECO:0000313" key="1">
    <source>
        <dbReference type="EMBL" id="QMU29451.1"/>
    </source>
</evidence>
<keyword evidence="2" id="KW-1185">Reference proteome</keyword>
<organism evidence="1 2">
    <name type="scientific">Adhaeribacter radiodurans</name>
    <dbReference type="NCBI Taxonomy" id="2745197"/>
    <lineage>
        <taxon>Bacteria</taxon>
        <taxon>Pseudomonadati</taxon>
        <taxon>Bacteroidota</taxon>
        <taxon>Cytophagia</taxon>
        <taxon>Cytophagales</taxon>
        <taxon>Hymenobacteraceae</taxon>
        <taxon>Adhaeribacter</taxon>
    </lineage>
</organism>
<dbReference type="InterPro" id="IPR032595">
    <property type="entry name" value="DUF4905"/>
</dbReference>
<gene>
    <name evidence="1" type="ORF">HUW48_16005</name>
</gene>
<proteinExistence type="predicted"/>
<dbReference type="KEGG" id="add:HUW48_16005"/>
<protein>
    <submittedName>
        <fullName evidence="1">DUF4905 domain-containing protein</fullName>
    </submittedName>
</protein>